<keyword evidence="3 7" id="KW-0812">Transmembrane</keyword>
<keyword evidence="2" id="KW-1003">Cell membrane</keyword>
<evidence type="ECO:0000256" key="5">
    <source>
        <dbReference type="ARBA" id="ARBA00023136"/>
    </source>
</evidence>
<reference evidence="9 10" key="1">
    <citation type="submission" date="2015-09" db="EMBL/GenBank/DDBJ databases">
        <authorList>
            <consortium name="Pathogen Informatics"/>
        </authorList>
    </citation>
    <scope>NUCLEOTIDE SEQUENCE [LARGE SCALE GENOMIC DNA]</scope>
    <source>
        <strain evidence="9 10">2789STDY5834966</strain>
    </source>
</reference>
<keyword evidence="5 7" id="KW-0472">Membrane</keyword>
<dbReference type="PANTHER" id="PTHR34390:SF2">
    <property type="entry name" value="SUCCINATE TRANSPORTER SUBUNIT YJJP-RELATED"/>
    <property type="match status" value="1"/>
</dbReference>
<evidence type="ECO:0000259" key="8">
    <source>
        <dbReference type="Pfam" id="PF06738"/>
    </source>
</evidence>
<comment type="subcellular location">
    <subcellularLocation>
        <location evidence="1">Cell membrane</location>
        <topology evidence="1">Multi-pass membrane protein</topology>
    </subcellularLocation>
</comment>
<protein>
    <submittedName>
        <fullName evidence="9">Uncharacterized conserved protein</fullName>
    </submittedName>
</protein>
<keyword evidence="4 7" id="KW-1133">Transmembrane helix</keyword>
<proteinExistence type="inferred from homology"/>
<evidence type="ECO:0000256" key="6">
    <source>
        <dbReference type="ARBA" id="ARBA00034125"/>
    </source>
</evidence>
<dbReference type="GO" id="GO:0005886">
    <property type="term" value="C:plasma membrane"/>
    <property type="evidence" value="ECO:0007669"/>
    <property type="project" value="UniProtKB-SubCell"/>
</dbReference>
<evidence type="ECO:0000256" key="7">
    <source>
        <dbReference type="SAM" id="Phobius"/>
    </source>
</evidence>
<feature type="domain" description="Threonine/serine exporter-like N-terminal" evidence="8">
    <location>
        <begin position="12"/>
        <end position="246"/>
    </location>
</feature>
<dbReference type="Pfam" id="PF06738">
    <property type="entry name" value="ThrE"/>
    <property type="match status" value="1"/>
</dbReference>
<feature type="transmembrane region" description="Helical" evidence="7">
    <location>
        <begin position="166"/>
        <end position="188"/>
    </location>
</feature>
<evidence type="ECO:0000313" key="9">
    <source>
        <dbReference type="EMBL" id="CUN13928.1"/>
    </source>
</evidence>
<evidence type="ECO:0000313" key="10">
    <source>
        <dbReference type="Proteomes" id="UP000095390"/>
    </source>
</evidence>
<accession>A0A173UK25</accession>
<gene>
    <name evidence="9" type="ORF">ERS852578_02432</name>
</gene>
<evidence type="ECO:0000256" key="4">
    <source>
        <dbReference type="ARBA" id="ARBA00022989"/>
    </source>
</evidence>
<dbReference type="InterPro" id="IPR050539">
    <property type="entry name" value="ThrE_Dicarb/AminoAcid_Exp"/>
</dbReference>
<feature type="transmembrane region" description="Helical" evidence="7">
    <location>
        <begin position="130"/>
        <end position="154"/>
    </location>
</feature>
<feature type="transmembrane region" description="Helical" evidence="7">
    <location>
        <begin position="200"/>
        <end position="219"/>
    </location>
</feature>
<dbReference type="GO" id="GO:0022857">
    <property type="term" value="F:transmembrane transporter activity"/>
    <property type="evidence" value="ECO:0007669"/>
    <property type="project" value="InterPro"/>
</dbReference>
<evidence type="ECO:0000256" key="3">
    <source>
        <dbReference type="ARBA" id="ARBA00022692"/>
    </source>
</evidence>
<evidence type="ECO:0000256" key="1">
    <source>
        <dbReference type="ARBA" id="ARBA00004651"/>
    </source>
</evidence>
<dbReference type="RefSeq" id="WP_022169944.1">
    <property type="nucleotide sequence ID" value="NZ_CABJFJ010000002.1"/>
</dbReference>
<dbReference type="InterPro" id="IPR010619">
    <property type="entry name" value="ThrE-like_N"/>
</dbReference>
<dbReference type="GO" id="GO:0015744">
    <property type="term" value="P:succinate transport"/>
    <property type="evidence" value="ECO:0007669"/>
    <property type="project" value="TreeGrafter"/>
</dbReference>
<comment type="similarity">
    <text evidence="6">Belongs to the ThrE exporter (TC 2.A.79) family.</text>
</comment>
<name>A0A173UK25_9FIRM</name>
<organism evidence="9 10">
    <name type="scientific">Anaerobutyricum hallii</name>
    <dbReference type="NCBI Taxonomy" id="39488"/>
    <lineage>
        <taxon>Bacteria</taxon>
        <taxon>Bacillati</taxon>
        <taxon>Bacillota</taxon>
        <taxon>Clostridia</taxon>
        <taxon>Lachnospirales</taxon>
        <taxon>Lachnospiraceae</taxon>
        <taxon>Anaerobutyricum</taxon>
    </lineage>
</organism>
<evidence type="ECO:0000256" key="2">
    <source>
        <dbReference type="ARBA" id="ARBA00022475"/>
    </source>
</evidence>
<dbReference type="AlphaFoldDB" id="A0A173UK25"/>
<dbReference type="Proteomes" id="UP000095390">
    <property type="component" value="Unassembled WGS sequence"/>
</dbReference>
<dbReference type="PANTHER" id="PTHR34390">
    <property type="entry name" value="UPF0442 PROTEIN YJJB-RELATED"/>
    <property type="match status" value="1"/>
</dbReference>
<feature type="transmembrane region" description="Helical" evidence="7">
    <location>
        <begin position="231"/>
        <end position="250"/>
    </location>
</feature>
<dbReference type="EMBL" id="CYYC01000036">
    <property type="protein sequence ID" value="CUN13928.1"/>
    <property type="molecule type" value="Genomic_DNA"/>
</dbReference>
<sequence>MNPPNAILHELLNLAEIMLTNGAEVSRVEETLNRMGHAYGATQMNVFAITSSIVVTMVFEEGEEYTQTRRITTPVGTDFFKLEQANALSRRCCSSPLSLADLKYEINKISKISPAPYTIYLGSMLGAGGFSVFFGGTILDGAIAVIFAFLLCFLQRHLNSICSNTLILQFFCSLFVGSGICVAAHFFPVIHADKVMIGDIMLLIPGILMTNSIRDILIGDTISGVMRLVESLLWAGALACGFMCAIWFVGGVL</sequence>